<feature type="compositionally biased region" description="Basic residues" evidence="1">
    <location>
        <begin position="499"/>
        <end position="533"/>
    </location>
</feature>
<evidence type="ECO:0000256" key="1">
    <source>
        <dbReference type="SAM" id="MobiDB-lite"/>
    </source>
</evidence>
<reference evidence="2" key="1">
    <citation type="journal article" date="2020" name="Nature">
        <title>Giant virus diversity and host interactions through global metagenomics.</title>
        <authorList>
            <person name="Schulz F."/>
            <person name="Roux S."/>
            <person name="Paez-Espino D."/>
            <person name="Jungbluth S."/>
            <person name="Walsh D.A."/>
            <person name="Denef V.J."/>
            <person name="McMahon K.D."/>
            <person name="Konstantinidis K.T."/>
            <person name="Eloe-Fadrosh E.A."/>
            <person name="Kyrpides N.C."/>
            <person name="Woyke T."/>
        </authorList>
    </citation>
    <scope>NUCLEOTIDE SEQUENCE</scope>
    <source>
        <strain evidence="2">GVMAG-M-3300022752-66</strain>
    </source>
</reference>
<accession>A0A6C0CTY2</accession>
<dbReference type="AlphaFoldDB" id="A0A6C0CTY2"/>
<feature type="region of interest" description="Disordered" evidence="1">
    <location>
        <begin position="486"/>
        <end position="533"/>
    </location>
</feature>
<organism evidence="2">
    <name type="scientific">viral metagenome</name>
    <dbReference type="NCBI Taxonomy" id="1070528"/>
    <lineage>
        <taxon>unclassified sequences</taxon>
        <taxon>metagenomes</taxon>
        <taxon>organismal metagenomes</taxon>
    </lineage>
</organism>
<evidence type="ECO:0000313" key="2">
    <source>
        <dbReference type="EMBL" id="QHT08306.1"/>
    </source>
</evidence>
<sequence>MVYPVFEENSIINRCKSDLEQFLAQYPLQETFTLELNSSNYTIFEDMKNAIQPLIQKLEITSGKNLINFNYVHDIINYDKNIQTKLWIVRTYLFYQILIFATKMMNNESLFSDVYNKNSQIVPTRIFRGDIKPELENYKMGIFGSLTPTSDIDIGVQYSGDIIGLIGLSYFVSIFEDLFLIFFNKNTLDFDIEMYADMMTLPNPHKNDTEHPDIFYLDTMNFNIDDFNEMLPYAGASILRNYVDAMIDLGNNNIEQNIGSFNYNMIYNYFPNFRELFNDDVQNLFSKNNWKNEASNMIKDYMTHDYNYGREKYYKLVNDAEITQQDAKVIINNVDKNHATFLNTRLILDIMKKIGKALVYRAESYTCAPTVMFVVRILQATKGDLSKYKTQTPVLCNFPLTNAICGIGRYGYIMSMLEQIGYLIRFDITYCEKKHYNAEKCNKKKIKYGERLDYALELYKHPIKTKRNAIGNLRSESLKTEFEKNNINDNTDFSDRQRHSFGGKRKIGKTKRRKSKRRKSKGRKNRRNKTRKQ</sequence>
<protein>
    <submittedName>
        <fullName evidence="2">Uncharacterized protein</fullName>
    </submittedName>
</protein>
<name>A0A6C0CTY2_9ZZZZ</name>
<proteinExistence type="predicted"/>
<dbReference type="EMBL" id="MN739493">
    <property type="protein sequence ID" value="QHT08306.1"/>
    <property type="molecule type" value="Genomic_DNA"/>
</dbReference>